<evidence type="ECO:0008006" key="4">
    <source>
        <dbReference type="Google" id="ProtNLM"/>
    </source>
</evidence>
<feature type="chain" id="PRO_5009528658" description="EfeO-type cupredoxin-like domain-containing protein" evidence="1">
    <location>
        <begin position="23"/>
        <end position="114"/>
    </location>
</feature>
<organism evidence="2 3">
    <name type="scientific">Candidatus Raymondbacteria bacterium RIFOXYD12_FULL_49_13</name>
    <dbReference type="NCBI Taxonomy" id="1817890"/>
    <lineage>
        <taxon>Bacteria</taxon>
        <taxon>Raymondiibacteriota</taxon>
    </lineage>
</organism>
<comment type="caution">
    <text evidence="2">The sequence shown here is derived from an EMBL/GenBank/DDBJ whole genome shotgun (WGS) entry which is preliminary data.</text>
</comment>
<dbReference type="EMBL" id="MFYX01000057">
    <property type="protein sequence ID" value="OGK05350.1"/>
    <property type="molecule type" value="Genomic_DNA"/>
</dbReference>
<protein>
    <recommendedName>
        <fullName evidence="4">EfeO-type cupredoxin-like domain-containing protein</fullName>
    </recommendedName>
</protein>
<name>A0A1F7FF73_UNCRA</name>
<sequence>MKKILILAAGVFALFLRCASCKDEPPRVMLINNGTDRADIQIKTSGGNTENVNGIEVGQSSLWRTFDPGDIKFTIAIHGEDSTFAYTLHAETCMEYKVTVTPANQVTASGEEVD</sequence>
<reference evidence="2 3" key="1">
    <citation type="journal article" date="2016" name="Nat. Commun.">
        <title>Thousands of microbial genomes shed light on interconnected biogeochemical processes in an aquifer system.</title>
        <authorList>
            <person name="Anantharaman K."/>
            <person name="Brown C.T."/>
            <person name="Hug L.A."/>
            <person name="Sharon I."/>
            <person name="Castelle C.J."/>
            <person name="Probst A.J."/>
            <person name="Thomas B.C."/>
            <person name="Singh A."/>
            <person name="Wilkins M.J."/>
            <person name="Karaoz U."/>
            <person name="Brodie E.L."/>
            <person name="Williams K.H."/>
            <person name="Hubbard S.S."/>
            <person name="Banfield J.F."/>
        </authorList>
    </citation>
    <scope>NUCLEOTIDE SEQUENCE [LARGE SCALE GENOMIC DNA]</scope>
</reference>
<dbReference type="AlphaFoldDB" id="A0A1F7FF73"/>
<proteinExistence type="predicted"/>
<evidence type="ECO:0000313" key="2">
    <source>
        <dbReference type="EMBL" id="OGK05350.1"/>
    </source>
</evidence>
<gene>
    <name evidence="2" type="ORF">A2519_03485</name>
</gene>
<dbReference type="Proteomes" id="UP000179243">
    <property type="component" value="Unassembled WGS sequence"/>
</dbReference>
<keyword evidence="1" id="KW-0732">Signal</keyword>
<accession>A0A1F7FF73</accession>
<feature type="signal peptide" evidence="1">
    <location>
        <begin position="1"/>
        <end position="22"/>
    </location>
</feature>
<evidence type="ECO:0000313" key="3">
    <source>
        <dbReference type="Proteomes" id="UP000179243"/>
    </source>
</evidence>
<evidence type="ECO:0000256" key="1">
    <source>
        <dbReference type="SAM" id="SignalP"/>
    </source>
</evidence>